<gene>
    <name evidence="1" type="ORF">CFAM422_005794</name>
</gene>
<proteinExistence type="predicted"/>
<evidence type="ECO:0000313" key="1">
    <source>
        <dbReference type="EMBL" id="KAF3071879.1"/>
    </source>
</evidence>
<keyword evidence="2" id="KW-1185">Reference proteome</keyword>
<dbReference type="Proteomes" id="UP000801864">
    <property type="component" value="Unassembled WGS sequence"/>
</dbReference>
<protein>
    <submittedName>
        <fullName evidence="1">Uncharacterized protein</fullName>
    </submittedName>
</protein>
<evidence type="ECO:0000313" key="2">
    <source>
        <dbReference type="Proteomes" id="UP000801864"/>
    </source>
</evidence>
<name>A0A9P5CDV0_9HYPO</name>
<organism evidence="1 2">
    <name type="scientific">Trichoderma lentiforme</name>
    <dbReference type="NCBI Taxonomy" id="1567552"/>
    <lineage>
        <taxon>Eukaryota</taxon>
        <taxon>Fungi</taxon>
        <taxon>Dikarya</taxon>
        <taxon>Ascomycota</taxon>
        <taxon>Pezizomycotina</taxon>
        <taxon>Sordariomycetes</taxon>
        <taxon>Hypocreomycetidae</taxon>
        <taxon>Hypocreales</taxon>
        <taxon>Hypocreaceae</taxon>
        <taxon>Trichoderma</taxon>
    </lineage>
</organism>
<comment type="caution">
    <text evidence="1">The sequence shown here is derived from an EMBL/GenBank/DDBJ whole genome shotgun (WGS) entry which is preliminary data.</text>
</comment>
<dbReference type="AlphaFoldDB" id="A0A9P5CDV0"/>
<accession>A0A9P5CDV0</accession>
<reference evidence="1 2" key="1">
    <citation type="submission" date="2018-06" db="EMBL/GenBank/DDBJ databases">
        <title>Genome analysis of cellulolytic fungus Trichoderma lentiforme CFAM-422.</title>
        <authorList>
            <person name="Steindorff A.S."/>
            <person name="Formighieri E.F."/>
            <person name="Midorikawa G.E.O."/>
            <person name="Tamietti M.S."/>
            <person name="Ramos E.Z."/>
            <person name="Silva A.S."/>
            <person name="Bon E.P.S."/>
            <person name="Mendes T.D."/>
            <person name="Damaso M.C.T."/>
            <person name="Favaro L.C.L."/>
        </authorList>
    </citation>
    <scope>NUCLEOTIDE SEQUENCE [LARGE SCALE GENOMIC DNA]</scope>
    <source>
        <strain evidence="1 2">CFAM-422</strain>
    </source>
</reference>
<sequence>MGFSDLPESVRYDIYKRVLMMGHPIYLFQENGSRVEIFAPDIPIRWLALLHSNGQIYREACAVLYGMNRFTLVDTTQQQVGLLQSFLDRIGPVNTNLLTHLCINFPVVEKRKGRSCEVELREDGRQSLQLLQERCANLTTLETFIHGNNSSFLTELCEDNSQFVREALLRIDEQLKAISSLKRIIVRVYVGTLSSSVVDMMRVLGWVVVLGDRECS</sequence>
<dbReference type="EMBL" id="QLNT01000009">
    <property type="protein sequence ID" value="KAF3071879.1"/>
    <property type="molecule type" value="Genomic_DNA"/>
</dbReference>